<comment type="caution">
    <text evidence="4">The sequence shown here is derived from an EMBL/GenBank/DDBJ whole genome shotgun (WGS) entry which is preliminary data.</text>
</comment>
<dbReference type="GO" id="GO:0008194">
    <property type="term" value="F:UDP-glycosyltransferase activity"/>
    <property type="evidence" value="ECO:0007669"/>
    <property type="project" value="InterPro"/>
</dbReference>
<dbReference type="InterPro" id="IPR035595">
    <property type="entry name" value="UDP_glycos_trans_CS"/>
</dbReference>
<comment type="similarity">
    <text evidence="1 3">Belongs to the UDP-glycosyltransferase family.</text>
</comment>
<reference evidence="4 5" key="1">
    <citation type="journal article" date="2022" name="Cell">
        <title>Repeat-based holocentromeres influence genome architecture and karyotype evolution.</title>
        <authorList>
            <person name="Hofstatter P.G."/>
            <person name="Thangavel G."/>
            <person name="Lux T."/>
            <person name="Neumann P."/>
            <person name="Vondrak T."/>
            <person name="Novak P."/>
            <person name="Zhang M."/>
            <person name="Costa L."/>
            <person name="Castellani M."/>
            <person name="Scott A."/>
            <person name="Toegelov H."/>
            <person name="Fuchs J."/>
            <person name="Mata-Sucre Y."/>
            <person name="Dias Y."/>
            <person name="Vanzela A.L.L."/>
            <person name="Huettel B."/>
            <person name="Almeida C.C.S."/>
            <person name="Simkova H."/>
            <person name="Souza G."/>
            <person name="Pedrosa-Harand A."/>
            <person name="Macas J."/>
            <person name="Mayer K.F.X."/>
            <person name="Houben A."/>
            <person name="Marques A."/>
        </authorList>
    </citation>
    <scope>NUCLEOTIDE SEQUENCE [LARGE SCALE GENOMIC DNA]</scope>
    <source>
        <strain evidence="4">RhyTen1mFocal</strain>
    </source>
</reference>
<dbReference type="PANTHER" id="PTHR48045">
    <property type="entry name" value="UDP-GLYCOSYLTRANSFERASE 72B1"/>
    <property type="match status" value="1"/>
</dbReference>
<keyword evidence="3" id="KW-0328">Glycosyltransferase</keyword>
<accession>A0AAD6EP33</accession>
<dbReference type="Gene3D" id="3.40.50.2000">
    <property type="entry name" value="Glycogen Phosphorylase B"/>
    <property type="match status" value="2"/>
</dbReference>
<organism evidence="4 5">
    <name type="scientific">Rhynchospora tenuis</name>
    <dbReference type="NCBI Taxonomy" id="198213"/>
    <lineage>
        <taxon>Eukaryota</taxon>
        <taxon>Viridiplantae</taxon>
        <taxon>Streptophyta</taxon>
        <taxon>Embryophyta</taxon>
        <taxon>Tracheophyta</taxon>
        <taxon>Spermatophyta</taxon>
        <taxon>Magnoliopsida</taxon>
        <taxon>Liliopsida</taxon>
        <taxon>Poales</taxon>
        <taxon>Cyperaceae</taxon>
        <taxon>Cyperoideae</taxon>
        <taxon>Rhynchosporeae</taxon>
        <taxon>Rhynchospora</taxon>
    </lineage>
</organism>
<evidence type="ECO:0008006" key="6">
    <source>
        <dbReference type="Google" id="ProtNLM"/>
    </source>
</evidence>
<dbReference type="PROSITE" id="PS00375">
    <property type="entry name" value="UDPGT"/>
    <property type="match status" value="1"/>
</dbReference>
<dbReference type="FunFam" id="3.40.50.2000:FF:000064">
    <property type="entry name" value="Glycosyltransferase"/>
    <property type="match status" value="1"/>
</dbReference>
<keyword evidence="2 3" id="KW-0808">Transferase</keyword>
<protein>
    <recommendedName>
        <fullName evidence="6">UDP-glycosyltransferases domain-containing protein</fullName>
    </recommendedName>
</protein>
<dbReference type="InterPro" id="IPR002213">
    <property type="entry name" value="UDP_glucos_trans"/>
</dbReference>
<dbReference type="Proteomes" id="UP001210211">
    <property type="component" value="Unassembled WGS sequence"/>
</dbReference>
<keyword evidence="5" id="KW-1185">Reference proteome</keyword>
<evidence type="ECO:0000313" key="4">
    <source>
        <dbReference type="EMBL" id="KAJ3691321.1"/>
    </source>
</evidence>
<dbReference type="PANTHER" id="PTHR48045:SF37">
    <property type="entry name" value="UDP-GLYCOSYLTRANSFERASE 92A1-LIKE"/>
    <property type="match status" value="1"/>
</dbReference>
<evidence type="ECO:0000313" key="5">
    <source>
        <dbReference type="Proteomes" id="UP001210211"/>
    </source>
</evidence>
<evidence type="ECO:0000256" key="3">
    <source>
        <dbReference type="RuleBase" id="RU003718"/>
    </source>
</evidence>
<sequence length="326" mass="36774">MGCCGAAVFFSLWINLPHTKTSTDWFSLPEYPDFRIHRSMLSKNLLMADGTDLASIFLKREFLLCCKTDAMLVNTVEELERKWIDMFAKTLQIPIFPIGPLIGELNRASSSAGTEIIEWLDLHPPASVLYISFGSQNSIHKNQMLELALGLEASRRPFIWVIRPPSGSNAKDEFKDEWLPDGFEKRMKEEYRGFFVHGWAPQLAILSHKSTGAFLSHCGWNSVLESLNAGVPLIGWPLGAEQHFNVMILVEMEICVQVAKGNMENSEVKKGKVNDVIEMVMGDNDKGRVMREKAKIIREMFKGAWKEESCSSAKELAEFLKLINSG</sequence>
<dbReference type="Pfam" id="PF00201">
    <property type="entry name" value="UDPGT"/>
    <property type="match status" value="1"/>
</dbReference>
<gene>
    <name evidence="4" type="ORF">LUZ61_020485</name>
</gene>
<name>A0AAD6EP33_9POAL</name>
<evidence type="ECO:0000256" key="2">
    <source>
        <dbReference type="ARBA" id="ARBA00022679"/>
    </source>
</evidence>
<evidence type="ECO:0000256" key="1">
    <source>
        <dbReference type="ARBA" id="ARBA00009995"/>
    </source>
</evidence>
<proteinExistence type="inferred from homology"/>
<dbReference type="SUPFAM" id="SSF53756">
    <property type="entry name" value="UDP-Glycosyltransferase/glycogen phosphorylase"/>
    <property type="match status" value="1"/>
</dbReference>
<dbReference type="EMBL" id="JAMRDG010000002">
    <property type="protein sequence ID" value="KAJ3691321.1"/>
    <property type="molecule type" value="Genomic_DNA"/>
</dbReference>
<dbReference type="AlphaFoldDB" id="A0AAD6EP33"/>
<dbReference type="CDD" id="cd03784">
    <property type="entry name" value="GT1_Gtf-like"/>
    <property type="match status" value="1"/>
</dbReference>